<feature type="region of interest" description="Disordered" evidence="1">
    <location>
        <begin position="54"/>
        <end position="84"/>
    </location>
</feature>
<feature type="region of interest" description="Disordered" evidence="1">
    <location>
        <begin position="142"/>
        <end position="245"/>
    </location>
</feature>
<feature type="compositionally biased region" description="Basic and acidic residues" evidence="1">
    <location>
        <begin position="152"/>
        <end position="161"/>
    </location>
</feature>
<dbReference type="Proteomes" id="UP000624709">
    <property type="component" value="Unassembled WGS sequence"/>
</dbReference>
<accession>A0ABQ4BSI8</accession>
<dbReference type="EMBL" id="BOMS01000183">
    <property type="protein sequence ID" value="GIE73638.1"/>
    <property type="molecule type" value="Genomic_DNA"/>
</dbReference>
<name>A0ABQ4BSI8_9ACTN</name>
<comment type="caution">
    <text evidence="2">The sequence shown here is derived from an EMBL/GenBank/DDBJ whole genome shotgun (WGS) entry which is preliminary data.</text>
</comment>
<evidence type="ECO:0000313" key="2">
    <source>
        <dbReference type="EMBL" id="GIE73638.1"/>
    </source>
</evidence>
<feature type="compositionally biased region" description="Basic and acidic residues" evidence="1">
    <location>
        <begin position="226"/>
        <end position="239"/>
    </location>
</feature>
<keyword evidence="3" id="KW-1185">Reference proteome</keyword>
<evidence type="ECO:0000313" key="3">
    <source>
        <dbReference type="Proteomes" id="UP000624709"/>
    </source>
</evidence>
<gene>
    <name evidence="2" type="ORF">Apa02nite_097460</name>
</gene>
<organism evidence="2 3">
    <name type="scientific">Actinoplanes palleronii</name>
    <dbReference type="NCBI Taxonomy" id="113570"/>
    <lineage>
        <taxon>Bacteria</taxon>
        <taxon>Bacillati</taxon>
        <taxon>Actinomycetota</taxon>
        <taxon>Actinomycetes</taxon>
        <taxon>Micromonosporales</taxon>
        <taxon>Micromonosporaceae</taxon>
        <taxon>Actinoplanes</taxon>
    </lineage>
</organism>
<sequence>MTIDVSGAIKDLISDIFTDREVAQEYASDPSGVLAARGLTDADLSEVDVPEAAASVAAQHGQKDPYAAGPDYDATPVTPPTYDGEQGVGEIIQHLNYVTYVTYSDDRDITQNIDIDASTDNSVDNSVDVAVDGDVDGYLDVDSAPATVGRDVNVDQHKYDDNYGGGAKPDHEQPYDYDEDYPKPADYVPHQPTGDAPTYDTPDQPDQQPGYPEHAEPPAYPGQDDEPGHEHHAGDHSEDGSVGVS</sequence>
<protein>
    <submittedName>
        <fullName evidence="2">Uncharacterized protein</fullName>
    </submittedName>
</protein>
<reference evidence="2 3" key="1">
    <citation type="submission" date="2021-01" db="EMBL/GenBank/DDBJ databases">
        <title>Whole genome shotgun sequence of Actinoplanes palleronii NBRC 14916.</title>
        <authorList>
            <person name="Komaki H."/>
            <person name="Tamura T."/>
        </authorList>
    </citation>
    <scope>NUCLEOTIDE SEQUENCE [LARGE SCALE GENOMIC DNA]</scope>
    <source>
        <strain evidence="2 3">NBRC 14916</strain>
    </source>
</reference>
<proteinExistence type="predicted"/>
<evidence type="ECO:0000256" key="1">
    <source>
        <dbReference type="SAM" id="MobiDB-lite"/>
    </source>
</evidence>
<dbReference type="RefSeq" id="WP_203831196.1">
    <property type="nucleotide sequence ID" value="NZ_BAAATY010000071.1"/>
</dbReference>